<feature type="transmembrane region" description="Helical" evidence="8">
    <location>
        <begin position="260"/>
        <end position="280"/>
    </location>
</feature>
<dbReference type="PANTHER" id="PTHR32196:SF21">
    <property type="entry name" value="ABC TRANSPORTER PERMEASE PROTEIN YPHD-RELATED"/>
    <property type="match status" value="1"/>
</dbReference>
<evidence type="ECO:0000256" key="7">
    <source>
        <dbReference type="ARBA" id="ARBA00023136"/>
    </source>
</evidence>
<feature type="transmembrane region" description="Helical" evidence="8">
    <location>
        <begin position="287"/>
        <end position="306"/>
    </location>
</feature>
<evidence type="ECO:0000256" key="3">
    <source>
        <dbReference type="ARBA" id="ARBA00022475"/>
    </source>
</evidence>
<comment type="subcellular location">
    <subcellularLocation>
        <location evidence="1">Cell membrane</location>
        <topology evidence="1">Multi-pass membrane protein</topology>
    </subcellularLocation>
</comment>
<organism evidence="9 10">
    <name type="scientific">Frondihabitans cladoniiphilus</name>
    <dbReference type="NCBI Taxonomy" id="715785"/>
    <lineage>
        <taxon>Bacteria</taxon>
        <taxon>Bacillati</taxon>
        <taxon>Actinomycetota</taxon>
        <taxon>Actinomycetes</taxon>
        <taxon>Micrococcales</taxon>
        <taxon>Microbacteriaceae</taxon>
        <taxon>Frondihabitans</taxon>
    </lineage>
</organism>
<evidence type="ECO:0000256" key="4">
    <source>
        <dbReference type="ARBA" id="ARBA00022519"/>
    </source>
</evidence>
<evidence type="ECO:0000313" key="9">
    <source>
        <dbReference type="EMBL" id="GAA4664422.1"/>
    </source>
</evidence>
<feature type="transmembrane region" description="Helical" evidence="8">
    <location>
        <begin position="31"/>
        <end position="51"/>
    </location>
</feature>
<keyword evidence="2" id="KW-0813">Transport</keyword>
<dbReference type="CDD" id="cd06579">
    <property type="entry name" value="TM_PBP1_transp_AraH_like"/>
    <property type="match status" value="1"/>
</dbReference>
<evidence type="ECO:0000313" key="10">
    <source>
        <dbReference type="Proteomes" id="UP001501295"/>
    </source>
</evidence>
<evidence type="ECO:0000256" key="6">
    <source>
        <dbReference type="ARBA" id="ARBA00022989"/>
    </source>
</evidence>
<keyword evidence="7 8" id="KW-0472">Membrane</keyword>
<name>A0ABP8VHX9_9MICO</name>
<dbReference type="Proteomes" id="UP001501295">
    <property type="component" value="Unassembled WGS sequence"/>
</dbReference>
<comment type="caution">
    <text evidence="9">The sequence shown here is derived from an EMBL/GenBank/DDBJ whole genome shotgun (WGS) entry which is preliminary data.</text>
</comment>
<keyword evidence="6 8" id="KW-1133">Transmembrane helix</keyword>
<proteinExistence type="predicted"/>
<dbReference type="PANTHER" id="PTHR32196">
    <property type="entry name" value="ABC TRANSPORTER PERMEASE PROTEIN YPHD-RELATED-RELATED"/>
    <property type="match status" value="1"/>
</dbReference>
<protein>
    <submittedName>
        <fullName evidence="9">ABC transporter permease</fullName>
    </submittedName>
</protein>
<feature type="transmembrane region" description="Helical" evidence="8">
    <location>
        <begin position="312"/>
        <end position="332"/>
    </location>
</feature>
<reference evidence="10" key="1">
    <citation type="journal article" date="2019" name="Int. J. Syst. Evol. Microbiol.">
        <title>The Global Catalogue of Microorganisms (GCM) 10K type strain sequencing project: providing services to taxonomists for standard genome sequencing and annotation.</title>
        <authorList>
            <consortium name="The Broad Institute Genomics Platform"/>
            <consortium name="The Broad Institute Genome Sequencing Center for Infectious Disease"/>
            <person name="Wu L."/>
            <person name="Ma J."/>
        </authorList>
    </citation>
    <scope>NUCLEOTIDE SEQUENCE [LARGE SCALE GENOMIC DNA]</scope>
    <source>
        <strain evidence="10">JCM 18956</strain>
    </source>
</reference>
<keyword evidence="10" id="KW-1185">Reference proteome</keyword>
<keyword evidence="4" id="KW-0997">Cell inner membrane</keyword>
<feature type="transmembrane region" description="Helical" evidence="8">
    <location>
        <begin position="233"/>
        <end position="254"/>
    </location>
</feature>
<keyword evidence="5 8" id="KW-0812">Transmembrane</keyword>
<dbReference type="RefSeq" id="WP_345372092.1">
    <property type="nucleotide sequence ID" value="NZ_BAABLM010000001.1"/>
</dbReference>
<evidence type="ECO:0000256" key="2">
    <source>
        <dbReference type="ARBA" id="ARBA00022448"/>
    </source>
</evidence>
<sequence>MPSKTLAPAGPTTAPRDKGPRIRFQFGPQQINIVGLVVGIVVLYVVLSIVAPNFGTTRNAFSILQSAADVGTIAWAGTLVIVAGEIDISVGPAVAFWSVMLAEMAGPWHLGIGLAVVLTLVGGAVIGAFAGWLRARFGVPSFVVTLGLWLALRGQAEFMTNALPVPINDSNFLDFLGGTLPGGIPVNAVLMLILFVIYLFISRRTRFGRSVFAVGGNAKAALLSGIKVSRVRILVFVGTGLLSAVVGIVTAGRLSGGNATAASGLEFDVIAAIVVGGTSLSGGRGSMLGTLLGVLFIAIIGNGLILLGVNPFFQSVVSGVIIVGAVLVNLALSRRGSKDMV</sequence>
<evidence type="ECO:0000256" key="5">
    <source>
        <dbReference type="ARBA" id="ARBA00022692"/>
    </source>
</evidence>
<evidence type="ECO:0000256" key="8">
    <source>
        <dbReference type="SAM" id="Phobius"/>
    </source>
</evidence>
<evidence type="ECO:0000256" key="1">
    <source>
        <dbReference type="ARBA" id="ARBA00004651"/>
    </source>
</evidence>
<gene>
    <name evidence="9" type="ORF">GCM10025780_01650</name>
</gene>
<accession>A0ABP8VHX9</accession>
<feature type="transmembrane region" description="Helical" evidence="8">
    <location>
        <begin position="137"/>
        <end position="155"/>
    </location>
</feature>
<dbReference type="EMBL" id="BAABLM010000001">
    <property type="protein sequence ID" value="GAA4664422.1"/>
    <property type="molecule type" value="Genomic_DNA"/>
</dbReference>
<feature type="transmembrane region" description="Helical" evidence="8">
    <location>
        <begin position="108"/>
        <end position="130"/>
    </location>
</feature>
<keyword evidence="3" id="KW-1003">Cell membrane</keyword>
<feature type="transmembrane region" description="Helical" evidence="8">
    <location>
        <begin position="175"/>
        <end position="201"/>
    </location>
</feature>
<dbReference type="InterPro" id="IPR001851">
    <property type="entry name" value="ABC_transp_permease"/>
</dbReference>
<dbReference type="Pfam" id="PF02653">
    <property type="entry name" value="BPD_transp_2"/>
    <property type="match status" value="1"/>
</dbReference>